<dbReference type="KEGG" id="simp:C6571_05300"/>
<feature type="chain" id="PRO_5015752141" evidence="1">
    <location>
        <begin position="28"/>
        <end position="184"/>
    </location>
</feature>
<dbReference type="InterPro" id="IPR038507">
    <property type="entry name" value="YcnI-like_sf"/>
</dbReference>
<evidence type="ECO:0000313" key="4">
    <source>
        <dbReference type="Proteomes" id="UP000239326"/>
    </source>
</evidence>
<proteinExistence type="predicted"/>
<evidence type="ECO:0000259" key="2">
    <source>
        <dbReference type="Pfam" id="PF07987"/>
    </source>
</evidence>
<feature type="domain" description="YncI copper-binding" evidence="2">
    <location>
        <begin position="28"/>
        <end position="175"/>
    </location>
</feature>
<dbReference type="EMBL" id="CP027669">
    <property type="protein sequence ID" value="AVO40779.1"/>
    <property type="molecule type" value="Genomic_DNA"/>
</dbReference>
<dbReference type="OrthoDB" id="9796962at2"/>
<dbReference type="Proteomes" id="UP000239326">
    <property type="component" value="Chromosome"/>
</dbReference>
<keyword evidence="4" id="KW-1185">Reference proteome</keyword>
<evidence type="ECO:0000313" key="3">
    <source>
        <dbReference type="EMBL" id="AVO40779.1"/>
    </source>
</evidence>
<dbReference type="Gene3D" id="2.60.40.2230">
    <property type="entry name" value="Uncharacterised protein YcnI-like PF07987, DUF1775"/>
    <property type="match status" value="1"/>
</dbReference>
<dbReference type="Pfam" id="PF07987">
    <property type="entry name" value="DUF1775"/>
    <property type="match status" value="1"/>
</dbReference>
<sequence length="184" mass="19714">MPSNTLKFVAISALLVSASGLFSPANAHITLEYQVAHAGSSYKATFRVGHGCGESPTREIAVTLPAGVDGAKPMPKPGWTVAIEREKLAQPRSDHGKTVTEEVRRIRWSAKTPADALPGDFYDEFVLQAHLPSQAGTIYWPVEQLCEQGRMDWTEVPAAGQKPHDLKSPAAALDLLPAAGGHSH</sequence>
<organism evidence="3 4">
    <name type="scientific">Simplicispira suum</name>
    <dbReference type="NCBI Taxonomy" id="2109915"/>
    <lineage>
        <taxon>Bacteria</taxon>
        <taxon>Pseudomonadati</taxon>
        <taxon>Pseudomonadota</taxon>
        <taxon>Betaproteobacteria</taxon>
        <taxon>Burkholderiales</taxon>
        <taxon>Comamonadaceae</taxon>
        <taxon>Simplicispira</taxon>
    </lineage>
</organism>
<feature type="signal peptide" evidence="1">
    <location>
        <begin position="1"/>
        <end position="27"/>
    </location>
</feature>
<protein>
    <submittedName>
        <fullName evidence="3">Nuclear export factor GLE1</fullName>
    </submittedName>
</protein>
<gene>
    <name evidence="3" type="ORF">C6571_05300</name>
</gene>
<dbReference type="AlphaFoldDB" id="A0A2S0MY12"/>
<evidence type="ECO:0000256" key="1">
    <source>
        <dbReference type="SAM" id="SignalP"/>
    </source>
</evidence>
<dbReference type="InterPro" id="IPR012533">
    <property type="entry name" value="YcnI-copper_dom"/>
</dbReference>
<keyword evidence="1" id="KW-0732">Signal</keyword>
<accession>A0A2S0MY12</accession>
<dbReference type="RefSeq" id="WP_106445770.1">
    <property type="nucleotide sequence ID" value="NZ_CP027669.1"/>
</dbReference>
<reference evidence="3 4" key="1">
    <citation type="submission" date="2018-03" db="EMBL/GenBank/DDBJ databases">
        <title>Genome sequencing of Simplicispira sp.</title>
        <authorList>
            <person name="Kim S.-J."/>
            <person name="Heo J."/>
            <person name="Kwon S.-W."/>
        </authorList>
    </citation>
    <scope>NUCLEOTIDE SEQUENCE [LARGE SCALE GENOMIC DNA]</scope>
    <source>
        <strain evidence="3 4">SC1-8</strain>
    </source>
</reference>
<dbReference type="CDD" id="cd08545">
    <property type="entry name" value="YcnI_like"/>
    <property type="match status" value="1"/>
</dbReference>
<name>A0A2S0MY12_9BURK</name>